<dbReference type="Pfam" id="PF00501">
    <property type="entry name" value="AMP-binding"/>
    <property type="match status" value="1"/>
</dbReference>
<dbReference type="AlphaFoldDB" id="A0AB39TSF7"/>
<dbReference type="SUPFAM" id="SSF56801">
    <property type="entry name" value="Acetyl-CoA synthetase-like"/>
    <property type="match status" value="1"/>
</dbReference>
<accession>A0AB39TSF7</accession>
<name>A0AB39TSF7_9ACTN</name>
<dbReference type="InterPro" id="IPR042099">
    <property type="entry name" value="ANL_N_sf"/>
</dbReference>
<evidence type="ECO:0000256" key="1">
    <source>
        <dbReference type="SAM" id="MobiDB-lite"/>
    </source>
</evidence>
<feature type="domain" description="AMP-dependent synthetase/ligase" evidence="2">
    <location>
        <begin position="3"/>
        <end position="371"/>
    </location>
</feature>
<dbReference type="InterPro" id="IPR020845">
    <property type="entry name" value="AMP-binding_CS"/>
</dbReference>
<dbReference type="CDD" id="cd04433">
    <property type="entry name" value="AFD_class_I"/>
    <property type="match status" value="1"/>
</dbReference>
<feature type="compositionally biased region" description="Basic and acidic residues" evidence="1">
    <location>
        <begin position="518"/>
        <end position="554"/>
    </location>
</feature>
<dbReference type="PANTHER" id="PTHR43767">
    <property type="entry name" value="LONG-CHAIN-FATTY-ACID--COA LIGASE"/>
    <property type="match status" value="1"/>
</dbReference>
<dbReference type="PROSITE" id="PS00455">
    <property type="entry name" value="AMP_BINDING"/>
    <property type="match status" value="1"/>
</dbReference>
<proteinExistence type="predicted"/>
<gene>
    <name evidence="3" type="ORF">AB2U05_28345</name>
</gene>
<sequence length="560" mass="61464">MLFERAAARHGANVLILDHDLDVAPELGRRATVAEVADLVDDLASRLWAAGVRPARRVVVYKADGFDITLLACAAARIGAVPVLLSPQLDGATVAELVRRTDRPYLVTDQEKLENVLPGTVFELAGRVVLTSGSYRDAVELRSLAGVERVAPVVMPADHPTLITHTSGTTGTPKLAVHTGFSLQSRYRPQASVIAPLIRRRETIAIHVSFVHSRLITALAISLYRGFPLVLLRGSDPKEIGDLFARLKPGILEAHPNSFMEWEELAEDPRGPLSNVKLFSSTFDAIHPRTVHRLLRATKRRAPVFGQLYGQSEVGPAIVRGFSRRRTLDDDGRCVGMPFPGMTDVRVVSRNGRPPSPQNPGFIEVRSDGRIVTYLGEQERYDAQVSADGWWRMGDVGYRTRWGCVHLLDREVDLIEGFGSTLAVEDTLFGRLPGLAEVIIIPGTDGRVVPVVCTKDDAPLDLAAWRRATASLPPMAEPVHRRLADLPRTATTKIKRLELARLLLAAEPVDDTQQDTQHNARHDTQHDARQDAQHDARQDAQHDAQDDGSDHASDAEGGQP</sequence>
<feature type="region of interest" description="Disordered" evidence="1">
    <location>
        <begin position="509"/>
        <end position="560"/>
    </location>
</feature>
<evidence type="ECO:0000259" key="2">
    <source>
        <dbReference type="Pfam" id="PF00501"/>
    </source>
</evidence>
<dbReference type="InterPro" id="IPR050237">
    <property type="entry name" value="ATP-dep_AMP-bd_enzyme"/>
</dbReference>
<reference evidence="3" key="1">
    <citation type="submission" date="2024-07" db="EMBL/GenBank/DDBJ databases">
        <authorList>
            <person name="Yu S.T."/>
        </authorList>
    </citation>
    <scope>NUCLEOTIDE SEQUENCE</scope>
    <source>
        <strain evidence="3">Y1</strain>
    </source>
</reference>
<dbReference type="RefSeq" id="WP_369184610.1">
    <property type="nucleotide sequence ID" value="NZ_CP163445.1"/>
</dbReference>
<organism evidence="3">
    <name type="scientific">Streptomyces sp. Y1</name>
    <dbReference type="NCBI Taxonomy" id="3238634"/>
    <lineage>
        <taxon>Bacteria</taxon>
        <taxon>Bacillati</taxon>
        <taxon>Actinomycetota</taxon>
        <taxon>Actinomycetes</taxon>
        <taxon>Kitasatosporales</taxon>
        <taxon>Streptomycetaceae</taxon>
        <taxon>Streptomyces</taxon>
    </lineage>
</organism>
<evidence type="ECO:0000313" key="3">
    <source>
        <dbReference type="EMBL" id="XDQ82107.1"/>
    </source>
</evidence>
<dbReference type="InterPro" id="IPR000873">
    <property type="entry name" value="AMP-dep_synth/lig_dom"/>
</dbReference>
<dbReference type="Gene3D" id="3.40.50.12780">
    <property type="entry name" value="N-terminal domain of ligase-like"/>
    <property type="match status" value="1"/>
</dbReference>
<dbReference type="EMBL" id="CP163445">
    <property type="protein sequence ID" value="XDQ82107.1"/>
    <property type="molecule type" value="Genomic_DNA"/>
</dbReference>
<protein>
    <submittedName>
        <fullName evidence="3">Class I adenylate-forming enzyme family protein</fullName>
    </submittedName>
</protein>
<dbReference type="PANTHER" id="PTHR43767:SF1">
    <property type="entry name" value="NONRIBOSOMAL PEPTIDE SYNTHASE PES1 (EUROFUNG)-RELATED"/>
    <property type="match status" value="1"/>
</dbReference>